<comment type="caution">
    <text evidence="15">The sequence shown here is derived from an EMBL/GenBank/DDBJ whole genome shotgun (WGS) entry which is preliminary data.</text>
</comment>
<keyword evidence="10" id="KW-1015">Disulfide bond</keyword>
<dbReference type="GO" id="GO:0047057">
    <property type="term" value="F:vitamin-K-epoxide reductase (warfarin-sensitive) activity"/>
    <property type="evidence" value="ECO:0007669"/>
    <property type="project" value="UniProtKB-EC"/>
</dbReference>
<keyword evidence="9 13" id="KW-0472">Membrane</keyword>
<evidence type="ECO:0000256" key="11">
    <source>
        <dbReference type="ARBA" id="ARBA00023284"/>
    </source>
</evidence>
<feature type="non-terminal residue" evidence="15">
    <location>
        <position position="317"/>
    </location>
</feature>
<keyword evidence="16" id="KW-1185">Reference proteome</keyword>
<organism evidence="15 16">
    <name type="scientific">Electrophorus voltai</name>
    <dbReference type="NCBI Taxonomy" id="2609070"/>
    <lineage>
        <taxon>Eukaryota</taxon>
        <taxon>Metazoa</taxon>
        <taxon>Chordata</taxon>
        <taxon>Craniata</taxon>
        <taxon>Vertebrata</taxon>
        <taxon>Euteleostomi</taxon>
        <taxon>Actinopterygii</taxon>
        <taxon>Neopterygii</taxon>
        <taxon>Teleostei</taxon>
        <taxon>Ostariophysi</taxon>
        <taxon>Gymnotiformes</taxon>
        <taxon>Gymnotoidei</taxon>
        <taxon>Gymnotidae</taxon>
        <taxon>Electrophorus</taxon>
    </lineage>
</organism>
<dbReference type="EC" id="1.17.4.4" evidence="3"/>
<evidence type="ECO:0000313" key="16">
    <source>
        <dbReference type="Proteomes" id="UP001239994"/>
    </source>
</evidence>
<dbReference type="InterPro" id="IPR038354">
    <property type="entry name" value="VKOR_sf"/>
</dbReference>
<keyword evidence="5" id="KW-0874">Quinone</keyword>
<evidence type="ECO:0000313" key="15">
    <source>
        <dbReference type="EMBL" id="KAK1787888.1"/>
    </source>
</evidence>
<dbReference type="FunFam" id="1.20.1440.130:FF:000002">
    <property type="entry name" value="vitamin K epoxide reductase complex subunit 1-like protein 1"/>
    <property type="match status" value="1"/>
</dbReference>
<evidence type="ECO:0000256" key="4">
    <source>
        <dbReference type="ARBA" id="ARBA00022692"/>
    </source>
</evidence>
<dbReference type="CDD" id="cd12917">
    <property type="entry name" value="VKOR_euk"/>
    <property type="match status" value="1"/>
</dbReference>
<evidence type="ECO:0000256" key="12">
    <source>
        <dbReference type="SAM" id="MobiDB-lite"/>
    </source>
</evidence>
<dbReference type="Gene3D" id="1.20.1440.130">
    <property type="entry name" value="VKOR domain"/>
    <property type="match status" value="1"/>
</dbReference>
<evidence type="ECO:0000256" key="9">
    <source>
        <dbReference type="ARBA" id="ARBA00023136"/>
    </source>
</evidence>
<evidence type="ECO:0000256" key="5">
    <source>
        <dbReference type="ARBA" id="ARBA00022719"/>
    </source>
</evidence>
<dbReference type="PANTHER" id="PTHR14519:SF5">
    <property type="entry name" value="VITAMIN K EPOXIDE REDUCTASE COMPLEX SUBUNIT 1-LIKE PROTEIN 1"/>
    <property type="match status" value="1"/>
</dbReference>
<gene>
    <name evidence="15" type="ORF">P4O66_016368</name>
</gene>
<proteinExistence type="inferred from homology"/>
<dbReference type="Pfam" id="PF07884">
    <property type="entry name" value="VKOR"/>
    <property type="match status" value="1"/>
</dbReference>
<dbReference type="GO" id="GO:0005789">
    <property type="term" value="C:endoplasmic reticulum membrane"/>
    <property type="evidence" value="ECO:0007669"/>
    <property type="project" value="UniProtKB-SubCell"/>
</dbReference>
<dbReference type="PANTHER" id="PTHR14519">
    <property type="entry name" value="VITAMIN K EPOXIDE REDUCTASE COMPLEX, SUBUNIT 1"/>
    <property type="match status" value="1"/>
</dbReference>
<evidence type="ECO:0000256" key="13">
    <source>
        <dbReference type="SAM" id="Phobius"/>
    </source>
</evidence>
<sequence length="317" mass="35663">DIKTNLESYWKRSMIHPLDEEWQAGGHAPNHVDAPLAVWIRPQPRGRADAVPRRRSFSPNGRRLRLRARPGKNGGARLESVHPSMGENSQAPCLSIRNTAILICVSRGKGKIQGWELPGHVRLEQLYKLFQSLHLQVNAVRVGHIEDWLSQHSCVLLRVLPQRVCSKGSRSVVVKYVGPDPQGLELHCRVCIYKLVGEIGKPVLNRWGRGFGLLGSIFGNDSAINQPNSVYGLFFYVFQLLLGMTVSAMAALILMTTSIVSVMGSLYLAYILYFVLKDFCVICISTYALNFILLVLNYKRLVYLNEAWKQQLPAKQD</sequence>
<evidence type="ECO:0000256" key="6">
    <source>
        <dbReference type="ARBA" id="ARBA00022824"/>
    </source>
</evidence>
<dbReference type="InterPro" id="IPR042406">
    <property type="entry name" value="VKORC1/VKORC1L1"/>
</dbReference>
<feature type="transmembrane region" description="Helical" evidence="13">
    <location>
        <begin position="233"/>
        <end position="255"/>
    </location>
</feature>
<evidence type="ECO:0000256" key="2">
    <source>
        <dbReference type="ARBA" id="ARBA00006214"/>
    </source>
</evidence>
<keyword evidence="7 13" id="KW-1133">Transmembrane helix</keyword>
<comment type="similarity">
    <text evidence="2">Belongs to the VKOR family.</text>
</comment>
<keyword evidence="11" id="KW-0676">Redox-active center</keyword>
<dbReference type="SMART" id="SM00756">
    <property type="entry name" value="VKc"/>
    <property type="match status" value="1"/>
</dbReference>
<evidence type="ECO:0000256" key="10">
    <source>
        <dbReference type="ARBA" id="ARBA00023157"/>
    </source>
</evidence>
<reference evidence="15" key="1">
    <citation type="submission" date="2023-03" db="EMBL/GenBank/DDBJ databases">
        <title>Electrophorus voltai genome.</title>
        <authorList>
            <person name="Bian C."/>
        </authorList>
    </citation>
    <scope>NUCLEOTIDE SEQUENCE</scope>
    <source>
        <strain evidence="15">CB-2022</strain>
        <tissue evidence="15">Muscle</tissue>
    </source>
</reference>
<keyword evidence="8" id="KW-0560">Oxidoreductase</keyword>
<dbReference type="Proteomes" id="UP001239994">
    <property type="component" value="Unassembled WGS sequence"/>
</dbReference>
<dbReference type="GO" id="GO:0048038">
    <property type="term" value="F:quinone binding"/>
    <property type="evidence" value="ECO:0007669"/>
    <property type="project" value="UniProtKB-KW"/>
</dbReference>
<comment type="subcellular location">
    <subcellularLocation>
        <location evidence="1">Endoplasmic reticulum membrane</location>
        <topology evidence="1">Multi-pass membrane protein</topology>
    </subcellularLocation>
</comment>
<dbReference type="EMBL" id="JAROKS010000023">
    <property type="protein sequence ID" value="KAK1787888.1"/>
    <property type="molecule type" value="Genomic_DNA"/>
</dbReference>
<feature type="transmembrane region" description="Helical" evidence="13">
    <location>
        <begin position="267"/>
        <end position="296"/>
    </location>
</feature>
<dbReference type="GO" id="GO:0042373">
    <property type="term" value="P:vitamin K metabolic process"/>
    <property type="evidence" value="ECO:0007669"/>
    <property type="project" value="InterPro"/>
</dbReference>
<dbReference type="AlphaFoldDB" id="A0AAD8YUY2"/>
<feature type="region of interest" description="Disordered" evidence="12">
    <location>
        <begin position="49"/>
        <end position="84"/>
    </location>
</feature>
<dbReference type="InterPro" id="IPR012932">
    <property type="entry name" value="VKOR"/>
</dbReference>
<keyword evidence="4 13" id="KW-0812">Transmembrane</keyword>
<accession>A0AAD8YUY2</accession>
<name>A0AAD8YUY2_9TELE</name>
<protein>
    <recommendedName>
        <fullName evidence="3">vitamin-K-epoxide reductase (warfarin-sensitive)</fullName>
        <ecNumber evidence="3">1.17.4.4</ecNumber>
    </recommendedName>
</protein>
<keyword evidence="6" id="KW-0256">Endoplasmic reticulum</keyword>
<evidence type="ECO:0000256" key="7">
    <source>
        <dbReference type="ARBA" id="ARBA00022989"/>
    </source>
</evidence>
<evidence type="ECO:0000259" key="14">
    <source>
        <dbReference type="SMART" id="SM00756"/>
    </source>
</evidence>
<evidence type="ECO:0000256" key="1">
    <source>
        <dbReference type="ARBA" id="ARBA00004477"/>
    </source>
</evidence>
<evidence type="ECO:0000256" key="8">
    <source>
        <dbReference type="ARBA" id="ARBA00023002"/>
    </source>
</evidence>
<feature type="domain" description="Vitamin K epoxide reductase" evidence="14">
    <location>
        <begin position="164"/>
        <end position="301"/>
    </location>
</feature>
<evidence type="ECO:0000256" key="3">
    <source>
        <dbReference type="ARBA" id="ARBA00012278"/>
    </source>
</evidence>